<sequence length="217" mass="25388">MKANEFYSLSEELGSKYLLPLGFRFNNGGWYFADDNYMLAFELANISHSQSIFLKYLTVVFYNYVECEDFLAMQPMQYADHYGPVQINPMQLPEYEQWQYTNAHNSCGETSAYFPIYYGGLIEAEPIRQGFFVKKQWEMPKGLLPGWITERGADIVAEDEVRELLKKAMINTAEYVFKWADTLTSHEIIRQIEENGDDWFVEKEWVKAYKAHLAAQV</sequence>
<dbReference type="OrthoDB" id="9870539at2"/>
<evidence type="ECO:0008006" key="3">
    <source>
        <dbReference type="Google" id="ProtNLM"/>
    </source>
</evidence>
<name>A0A0L0ETC0_9GAMM</name>
<dbReference type="PATRIC" id="fig|43658.6.peg.4729"/>
<dbReference type="AlphaFoldDB" id="A0A0L0ETC0"/>
<evidence type="ECO:0000313" key="1">
    <source>
        <dbReference type="EMBL" id="KNC67656.1"/>
    </source>
</evidence>
<protein>
    <recommendedName>
        <fullName evidence="3">DUF4304 domain-containing protein</fullName>
    </recommendedName>
</protein>
<accession>A0A0L0ETC0</accession>
<organism evidence="1 2">
    <name type="scientific">Pseudoalteromonas rubra</name>
    <dbReference type="NCBI Taxonomy" id="43658"/>
    <lineage>
        <taxon>Bacteria</taxon>
        <taxon>Pseudomonadati</taxon>
        <taxon>Pseudomonadota</taxon>
        <taxon>Gammaproteobacteria</taxon>
        <taxon>Alteromonadales</taxon>
        <taxon>Pseudoalteromonadaceae</taxon>
        <taxon>Pseudoalteromonas</taxon>
    </lineage>
</organism>
<evidence type="ECO:0000313" key="2">
    <source>
        <dbReference type="Proteomes" id="UP000036850"/>
    </source>
</evidence>
<reference evidence="2" key="1">
    <citation type="submission" date="2015-07" db="EMBL/GenBank/DDBJ databases">
        <title>Draft genome sequence of a Pseudoalteromonas rubra strain, OCN096, isolated from Kaneohe Bay, Oahu, Hawaii.</title>
        <authorList>
            <person name="Beurmann S."/>
            <person name="Ushijima B."/>
            <person name="Belcaid M."/>
            <person name="Callahan S.M."/>
            <person name="Aeby G.S."/>
        </authorList>
    </citation>
    <scope>NUCLEOTIDE SEQUENCE [LARGE SCALE GENOMIC DNA]</scope>
    <source>
        <strain evidence="2">OCN096</strain>
    </source>
</reference>
<dbReference type="Proteomes" id="UP000036850">
    <property type="component" value="Unassembled WGS sequence"/>
</dbReference>
<gene>
    <name evidence="1" type="ORF">AC626_09505</name>
</gene>
<dbReference type="EMBL" id="LFZX01000056">
    <property type="protein sequence ID" value="KNC67656.1"/>
    <property type="molecule type" value="Genomic_DNA"/>
</dbReference>
<comment type="caution">
    <text evidence="1">The sequence shown here is derived from an EMBL/GenBank/DDBJ whole genome shotgun (WGS) entry which is preliminary data.</text>
</comment>
<proteinExistence type="predicted"/>